<dbReference type="InterPro" id="IPR045338">
    <property type="entry name" value="DUF6535"/>
</dbReference>
<dbReference type="Pfam" id="PF20153">
    <property type="entry name" value="DUF6535"/>
    <property type="match status" value="1"/>
</dbReference>
<dbReference type="EMBL" id="SGPM01000072">
    <property type="protein sequence ID" value="THH30652.1"/>
    <property type="molecule type" value="Genomic_DNA"/>
</dbReference>
<comment type="caution">
    <text evidence="4">The sequence shown here is derived from an EMBL/GenBank/DDBJ whole genome shotgun (WGS) entry which is preliminary data.</text>
</comment>
<dbReference type="Proteomes" id="UP000308730">
    <property type="component" value="Unassembled WGS sequence"/>
</dbReference>
<protein>
    <recommendedName>
        <fullName evidence="3">DUF6535 domain-containing protein</fullName>
    </recommendedName>
</protein>
<sequence length="473" mass="51410">MSSVAVQDSQDLEVPFFKNGEVAANDSGAQSSGAASDSEGVPKTKTSPDIVQDSSDAKAVPLCTSTVELTKQILNTLQKSSIIRPEQDVRSRFWKLFKTESEEFHKDIVEKCGGELDISLIFAGLFSAVSATFATALQSNLAADPNATTQVLLMMVVHSLNSTAFAGQDLILPTFTGPDHTTIWVQSLLYASLGASLFAALTAVLGKEWVSHYARVGESGTIEDRCIDRQRKLIAMRTWKFDMALACIPLLLQASLLLFGIALSAYMWSQQHTVAGVIIAINVIGVIVYGILLLSSLLFADCPYHIPLTDLILAARERLLPLYRVVEDRLQPLSHATKDHLRPLSRAAKNRLRPMFSRISQVVQQSTSLLKRWTYALVGSIQTWLSRLATSRCTEILPCTAIRTSGDSNENPLLASTTPVSTSAAAVKAESQLDAPCVAWLLKTSTDPEALVLSNNEDVTLPNAAEDLPDIRP</sequence>
<keyword evidence="2" id="KW-0472">Membrane</keyword>
<name>A0A4S4MWB4_9APHY</name>
<dbReference type="OrthoDB" id="3185525at2759"/>
<feature type="transmembrane region" description="Helical" evidence="2">
    <location>
        <begin position="183"/>
        <end position="205"/>
    </location>
</feature>
<feature type="transmembrane region" description="Helical" evidence="2">
    <location>
        <begin position="274"/>
        <end position="299"/>
    </location>
</feature>
<evidence type="ECO:0000256" key="2">
    <source>
        <dbReference type="SAM" id="Phobius"/>
    </source>
</evidence>
<keyword evidence="2" id="KW-0812">Transmembrane</keyword>
<feature type="compositionally biased region" description="Low complexity" evidence="1">
    <location>
        <begin position="23"/>
        <end position="38"/>
    </location>
</feature>
<evidence type="ECO:0000313" key="4">
    <source>
        <dbReference type="EMBL" id="THH30652.1"/>
    </source>
</evidence>
<feature type="transmembrane region" description="Helical" evidence="2">
    <location>
        <begin position="118"/>
        <end position="139"/>
    </location>
</feature>
<dbReference type="AlphaFoldDB" id="A0A4S4MWB4"/>
<keyword evidence="5" id="KW-1185">Reference proteome</keyword>
<evidence type="ECO:0000259" key="3">
    <source>
        <dbReference type="Pfam" id="PF20153"/>
    </source>
</evidence>
<organism evidence="4 5">
    <name type="scientific">Antrodiella citrinella</name>
    <dbReference type="NCBI Taxonomy" id="2447956"/>
    <lineage>
        <taxon>Eukaryota</taxon>
        <taxon>Fungi</taxon>
        <taxon>Dikarya</taxon>
        <taxon>Basidiomycota</taxon>
        <taxon>Agaricomycotina</taxon>
        <taxon>Agaricomycetes</taxon>
        <taxon>Polyporales</taxon>
        <taxon>Steccherinaceae</taxon>
        <taxon>Antrodiella</taxon>
    </lineage>
</organism>
<proteinExistence type="predicted"/>
<evidence type="ECO:0000256" key="1">
    <source>
        <dbReference type="SAM" id="MobiDB-lite"/>
    </source>
</evidence>
<reference evidence="4 5" key="1">
    <citation type="submission" date="2019-02" db="EMBL/GenBank/DDBJ databases">
        <title>Genome sequencing of the rare red list fungi Antrodiella citrinella (Flaviporus citrinellus).</title>
        <authorList>
            <person name="Buettner E."/>
            <person name="Kellner H."/>
        </authorList>
    </citation>
    <scope>NUCLEOTIDE SEQUENCE [LARGE SCALE GENOMIC DNA]</scope>
    <source>
        <strain evidence="4 5">DSM 108506</strain>
    </source>
</reference>
<gene>
    <name evidence="4" type="ORF">EUX98_g3517</name>
</gene>
<feature type="domain" description="DUF6535" evidence="3">
    <location>
        <begin position="94"/>
        <end position="269"/>
    </location>
</feature>
<feature type="region of interest" description="Disordered" evidence="1">
    <location>
        <begin position="23"/>
        <end position="52"/>
    </location>
</feature>
<feature type="transmembrane region" description="Helical" evidence="2">
    <location>
        <begin position="241"/>
        <end position="268"/>
    </location>
</feature>
<keyword evidence="2" id="KW-1133">Transmembrane helix</keyword>
<evidence type="ECO:0000313" key="5">
    <source>
        <dbReference type="Proteomes" id="UP000308730"/>
    </source>
</evidence>
<accession>A0A4S4MWB4</accession>